<dbReference type="EC" id="3.2.2.9" evidence="6"/>
<dbReference type="GO" id="GO:0008930">
    <property type="term" value="F:methylthioadenosine nucleosidase activity"/>
    <property type="evidence" value="ECO:0007669"/>
    <property type="project" value="UniProtKB-UniRule"/>
</dbReference>
<feature type="binding site" evidence="6">
    <location>
        <position position="157"/>
    </location>
    <ligand>
        <name>substrate</name>
    </ligand>
</feature>
<feature type="active site" description="Proton donor" evidence="6">
    <location>
        <position position="202"/>
    </location>
</feature>
<dbReference type="Pfam" id="PF01048">
    <property type="entry name" value="PNP_UDP_1"/>
    <property type="match status" value="1"/>
</dbReference>
<comment type="pathway">
    <text evidence="1 6">Amino-acid biosynthesis; L-methionine biosynthesis via salvage pathway; S-methyl-5-thio-alpha-D-ribose 1-phosphate from S-methyl-5'-thioadenosine (hydrolase route): step 1/2.</text>
</comment>
<dbReference type="HOGENOM" id="CLU_031248_2_2_4"/>
<evidence type="ECO:0000259" key="7">
    <source>
        <dbReference type="Pfam" id="PF01048"/>
    </source>
</evidence>
<evidence type="ECO:0000313" key="9">
    <source>
        <dbReference type="Proteomes" id="UP000017813"/>
    </source>
</evidence>
<feature type="active site" description="Proton acceptor" evidence="6">
    <location>
        <position position="17"/>
    </location>
</feature>
<dbReference type="OrthoDB" id="9792278at2"/>
<name>V9HLB1_9NEIS</name>
<evidence type="ECO:0000256" key="2">
    <source>
        <dbReference type="ARBA" id="ARBA00022605"/>
    </source>
</evidence>
<dbReference type="HAMAP" id="MF_01684">
    <property type="entry name" value="Salvage_MtnN"/>
    <property type="match status" value="1"/>
</dbReference>
<evidence type="ECO:0000256" key="5">
    <source>
        <dbReference type="ARBA" id="ARBA00050313"/>
    </source>
</evidence>
<sequence>MTIKPQIIGIIGAMEKEIELLQQSMTNIQSHQFGQLSVYSGELDGKSVALCLSGIGKVNAAIATTILIEHFATDCIINTGSAGGLGTELHIGDAVIGTQVAHHDVNVTAFGYTHGQVPQMAARFNSHVDLVRAAELAAPNAGLRVYRGLVASGDQFIHSESDRQLIRQHFPDIVAVEMEAAAIAQTCVVLNKPFVIIRAISDTADSSAAISFDEFLQTAAAHSAQLVRGLIQNI</sequence>
<dbReference type="GO" id="GO:0019509">
    <property type="term" value="P:L-methionine salvage from methylthioadenosine"/>
    <property type="evidence" value="ECO:0007669"/>
    <property type="project" value="UniProtKB-UniRule"/>
</dbReference>
<dbReference type="SUPFAM" id="SSF53167">
    <property type="entry name" value="Purine and uridine phosphorylases"/>
    <property type="match status" value="1"/>
</dbReference>
<dbReference type="GO" id="GO:0009164">
    <property type="term" value="P:nucleoside catabolic process"/>
    <property type="evidence" value="ECO:0007669"/>
    <property type="project" value="InterPro"/>
</dbReference>
<dbReference type="NCBIfam" id="TIGR01704">
    <property type="entry name" value="MTA_SAH-Nsdase"/>
    <property type="match status" value="1"/>
</dbReference>
<protein>
    <recommendedName>
        <fullName evidence="6">5'-methylthioadenosine/S-adenosylhomocysteine nucleosidase</fullName>
        <shortName evidence="6">MTA/SAH nucleosidase</shortName>
        <shortName evidence="6">MTAN</shortName>
        <ecNumber evidence="6">3.2.2.9</ecNumber>
    </recommendedName>
    <alternativeName>
        <fullName evidence="6">5'-deoxyadenosine nucleosidase</fullName>
        <shortName evidence="6">DOA nucleosidase</shortName>
        <shortName evidence="6">dAdo nucleosidase</shortName>
    </alternativeName>
    <alternativeName>
        <fullName evidence="6">5'-methylthioadenosine nucleosidase</fullName>
        <shortName evidence="6">MTA nucleosidase</shortName>
    </alternativeName>
    <alternativeName>
        <fullName evidence="6">S-adenosylhomocysteine nucleosidase</fullName>
        <shortName evidence="6">AdoHcy nucleosidase</shortName>
        <shortName evidence="6">SAH nucleosidase</shortName>
        <shortName evidence="6">SRH nucleosidase</shortName>
    </alternativeName>
</protein>
<comment type="catalytic activity">
    <reaction evidence="6">
        <text>S-methyl-5'-thioadenosine + H2O = 5-(methylsulfanyl)-D-ribose + adenine</text>
        <dbReference type="Rhea" id="RHEA:13617"/>
        <dbReference type="ChEBI" id="CHEBI:15377"/>
        <dbReference type="ChEBI" id="CHEBI:16708"/>
        <dbReference type="ChEBI" id="CHEBI:17509"/>
        <dbReference type="ChEBI" id="CHEBI:78440"/>
        <dbReference type="EC" id="3.2.2.9"/>
    </reaction>
</comment>
<dbReference type="STRING" id="641147.HMPREF9021_01666"/>
<keyword evidence="2 6" id="KW-0028">Amino-acid biosynthesis</keyword>
<comment type="similarity">
    <text evidence="6">Belongs to the PNP/UDP phosphorylase family. MtnN subfamily.</text>
</comment>
<dbReference type="EMBL" id="ADCY02000035">
    <property type="protein sequence ID" value="EFG30380.1"/>
    <property type="molecule type" value="Genomic_DNA"/>
</dbReference>
<dbReference type="Gene3D" id="3.40.50.1580">
    <property type="entry name" value="Nucleoside phosphorylase domain"/>
    <property type="match status" value="1"/>
</dbReference>
<comment type="function">
    <text evidence="6">Catalyzes the irreversible cleavage of the glycosidic bond in both 5'-methylthioadenosine (MTA) and S-adenosylhomocysteine (SAH/AdoHcy) to adenine and the corresponding thioribose, 5'-methylthioribose and S-ribosylhomocysteine, respectively. Also cleaves 5'-deoxyadenosine, a toxic by-product of radical S-adenosylmethionine (SAM) enzymes, into 5-deoxyribose and adenine.</text>
</comment>
<evidence type="ECO:0000256" key="1">
    <source>
        <dbReference type="ARBA" id="ARBA00004945"/>
    </source>
</evidence>
<comment type="catalytic activity">
    <reaction evidence="6">
        <text>S-adenosyl-L-homocysteine + H2O = S-(5-deoxy-D-ribos-5-yl)-L-homocysteine + adenine</text>
        <dbReference type="Rhea" id="RHEA:17805"/>
        <dbReference type="ChEBI" id="CHEBI:15377"/>
        <dbReference type="ChEBI" id="CHEBI:16708"/>
        <dbReference type="ChEBI" id="CHEBI:57856"/>
        <dbReference type="ChEBI" id="CHEBI:58195"/>
        <dbReference type="EC" id="3.2.2.9"/>
    </reaction>
</comment>
<dbReference type="Proteomes" id="UP000017813">
    <property type="component" value="Unassembled WGS sequence"/>
</dbReference>
<dbReference type="PANTHER" id="PTHR46832:SF1">
    <property type="entry name" value="5'-METHYLTHIOADENOSINE_S-ADENOSYLHOMOCYSTEINE NUCLEOSIDASE"/>
    <property type="match status" value="1"/>
</dbReference>
<gene>
    <name evidence="6" type="primary">mtnN</name>
    <name evidence="8" type="ORF">HMPREF9021_01666</name>
</gene>
<dbReference type="CDD" id="cd09008">
    <property type="entry name" value="MTAN"/>
    <property type="match status" value="1"/>
</dbReference>
<dbReference type="eggNOG" id="COG0775">
    <property type="taxonomic scope" value="Bacteria"/>
</dbReference>
<dbReference type="FunFam" id="3.40.50.1580:FF:000001">
    <property type="entry name" value="MTA/SAH nucleosidase family protein"/>
    <property type="match status" value="1"/>
</dbReference>
<evidence type="ECO:0000256" key="4">
    <source>
        <dbReference type="ARBA" id="ARBA00023167"/>
    </source>
</evidence>
<keyword evidence="3 6" id="KW-0378">Hydrolase</keyword>
<keyword evidence="4 6" id="KW-0486">Methionine biosynthesis</keyword>
<evidence type="ECO:0000256" key="3">
    <source>
        <dbReference type="ARBA" id="ARBA00022801"/>
    </source>
</evidence>
<dbReference type="InterPro" id="IPR035994">
    <property type="entry name" value="Nucleoside_phosphorylase_sf"/>
</dbReference>
<dbReference type="NCBIfam" id="NF004079">
    <property type="entry name" value="PRK05584.1"/>
    <property type="match status" value="1"/>
</dbReference>
<dbReference type="AlphaFoldDB" id="V9HLB1"/>
<dbReference type="InterPro" id="IPR000845">
    <property type="entry name" value="Nucleoside_phosphorylase_d"/>
</dbReference>
<reference evidence="8 9" key="2">
    <citation type="submission" date="2011-10" db="EMBL/GenBank/DDBJ databases">
        <title>The Genome Sequence of Simonsiella muelleri ATCC 29453.</title>
        <authorList>
            <consortium name="The Broad Institute Genome Sequencing Platform"/>
            <consortium name="The Broad Institute Genome Sequencing Center for Infectious Disease"/>
            <person name="Earl A."/>
            <person name="Ward D."/>
            <person name="Feldgarden M."/>
            <person name="Gevers D."/>
            <person name="Izard J."/>
            <person name="Baranova O.V."/>
            <person name="Blanton J.M."/>
            <person name="Tanner A.C."/>
            <person name="Dewhirst F."/>
            <person name="Young S.K."/>
            <person name="Zeng Q."/>
            <person name="Gargeya S."/>
            <person name="Fitzgerald M."/>
            <person name="Haas B."/>
            <person name="Abouelleil A."/>
            <person name="Alvarado L."/>
            <person name="Arachchi H.M."/>
            <person name="Berlin A."/>
            <person name="Brown A."/>
            <person name="Chapman S.B."/>
            <person name="Chen Z."/>
            <person name="Dunbar C."/>
            <person name="Freedman E."/>
            <person name="Gearin G."/>
            <person name="Goldberg J."/>
            <person name="Griggs A."/>
            <person name="Gujja S."/>
            <person name="Heiman D."/>
            <person name="Howarth C."/>
            <person name="Larson L."/>
            <person name="Lui A."/>
            <person name="MacDonald P.J.P."/>
            <person name="Montmayeur A."/>
            <person name="Murphy C."/>
            <person name="Neiman D."/>
            <person name="Pearson M."/>
            <person name="Priest M."/>
            <person name="Roberts A."/>
            <person name="Saif S."/>
            <person name="Shea T."/>
            <person name="Shenoy N."/>
            <person name="Sisk P."/>
            <person name="Stolte C."/>
            <person name="Sykes S."/>
            <person name="Wortman J."/>
            <person name="Nusbaum C."/>
            <person name="Birren B."/>
        </authorList>
    </citation>
    <scope>NUCLEOTIDE SEQUENCE [LARGE SCALE GENOMIC DNA]</scope>
    <source>
        <strain evidence="8 9">ATCC 29453</strain>
    </source>
</reference>
<reference evidence="8 9" key="1">
    <citation type="submission" date="2010-03" db="EMBL/GenBank/DDBJ databases">
        <authorList>
            <consortium name="The Broad Institute Genome Sequencing Platform"/>
            <person name="Ward D."/>
            <person name="Earl A."/>
            <person name="Feldgarden M."/>
            <person name="Gevers D."/>
            <person name="Young S."/>
            <person name="Zeng Q."/>
            <person name="Koehrsen M."/>
            <person name="Alvarado L."/>
            <person name="Berlin A.M."/>
            <person name="Borenstein D."/>
            <person name="Chapman S.B."/>
            <person name="Chen Z."/>
            <person name="Engels R."/>
            <person name="Freedman E."/>
            <person name="Gellesch M."/>
            <person name="Goldberg J."/>
            <person name="Griggs A."/>
            <person name="Gujja S."/>
            <person name="Heilman E.R."/>
            <person name="Heiman D.I."/>
            <person name="Hepburn T.A."/>
            <person name="Howarth C."/>
            <person name="Jen D."/>
            <person name="Larson L."/>
            <person name="Mehta T."/>
            <person name="Park D."/>
            <person name="Pearson M."/>
            <person name="Richards J."/>
            <person name="Roberts A."/>
            <person name="Saif S."/>
            <person name="Shea T.D."/>
            <person name="Shenoy N."/>
            <person name="Sisk P."/>
            <person name="Stolte C."/>
            <person name="Sykes S.N."/>
            <person name="Walk T."/>
            <person name="White J."/>
            <person name="Yandava C."/>
            <person name="Izard J."/>
            <person name="Baranova O.V."/>
            <person name="Blanton J.M."/>
            <person name="Tanner A.C."/>
            <person name="Dewhirst F."/>
            <person name="Haas B."/>
            <person name="Nusbaum C."/>
            <person name="Birren B."/>
        </authorList>
    </citation>
    <scope>NUCLEOTIDE SEQUENCE [LARGE SCALE GENOMIC DNA]</scope>
    <source>
        <strain evidence="8 9">ATCC 29453</strain>
    </source>
</reference>
<proteinExistence type="inferred from homology"/>
<comment type="caution">
    <text evidence="8">The sequence shown here is derived from an EMBL/GenBank/DDBJ whole genome shotgun (WGS) entry which is preliminary data.</text>
</comment>
<feature type="binding site" evidence="6">
    <location>
        <begin position="178"/>
        <end position="179"/>
    </location>
    <ligand>
        <name>substrate</name>
    </ligand>
</feature>
<evidence type="ECO:0000313" key="8">
    <source>
        <dbReference type="EMBL" id="EFG30380.1"/>
    </source>
</evidence>
<dbReference type="KEGG" id="smur:BWP33_07835"/>
<feature type="binding site" evidence="6">
    <location>
        <position position="83"/>
    </location>
    <ligand>
        <name>substrate</name>
    </ligand>
</feature>
<dbReference type="InterPro" id="IPR010049">
    <property type="entry name" value="MTA_SAH_Nsdase"/>
</dbReference>
<organism evidence="8 9">
    <name type="scientific">Simonsiella muelleri ATCC 29453</name>
    <dbReference type="NCBI Taxonomy" id="641147"/>
    <lineage>
        <taxon>Bacteria</taxon>
        <taxon>Pseudomonadati</taxon>
        <taxon>Pseudomonadota</taxon>
        <taxon>Betaproteobacteria</taxon>
        <taxon>Neisseriales</taxon>
        <taxon>Neisseriaceae</taxon>
        <taxon>Simonsiella</taxon>
    </lineage>
</organism>
<keyword evidence="9" id="KW-1185">Reference proteome</keyword>
<dbReference type="PANTHER" id="PTHR46832">
    <property type="entry name" value="5'-METHYLTHIOADENOSINE/S-ADENOSYLHOMOCYSTEINE NUCLEOSIDASE"/>
    <property type="match status" value="1"/>
</dbReference>
<feature type="domain" description="Nucleoside phosphorylase" evidence="7">
    <location>
        <begin position="8"/>
        <end position="231"/>
    </location>
</feature>
<accession>V9HLB1</accession>
<dbReference type="UniPathway" id="UPA00904">
    <property type="reaction ID" value="UER00871"/>
</dbReference>
<dbReference type="GO" id="GO:0019284">
    <property type="term" value="P:L-methionine salvage from S-adenosylmethionine"/>
    <property type="evidence" value="ECO:0007669"/>
    <property type="project" value="TreeGrafter"/>
</dbReference>
<dbReference type="GO" id="GO:0005829">
    <property type="term" value="C:cytosol"/>
    <property type="evidence" value="ECO:0007669"/>
    <property type="project" value="TreeGrafter"/>
</dbReference>
<dbReference type="GO" id="GO:0008782">
    <property type="term" value="F:adenosylhomocysteine nucleosidase activity"/>
    <property type="evidence" value="ECO:0007669"/>
    <property type="project" value="UniProtKB-UniRule"/>
</dbReference>
<comment type="catalytic activity">
    <reaction evidence="5">
        <text>5'-deoxyadenosine + H2O = 5-deoxy-D-ribose + adenine</text>
        <dbReference type="Rhea" id="RHEA:29859"/>
        <dbReference type="ChEBI" id="CHEBI:15377"/>
        <dbReference type="ChEBI" id="CHEBI:16708"/>
        <dbReference type="ChEBI" id="CHEBI:17319"/>
        <dbReference type="ChEBI" id="CHEBI:149540"/>
        <dbReference type="EC" id="3.2.2.9"/>
    </reaction>
    <physiologicalReaction direction="left-to-right" evidence="5">
        <dbReference type="Rhea" id="RHEA:29860"/>
    </physiologicalReaction>
</comment>
<evidence type="ECO:0000256" key="6">
    <source>
        <dbReference type="HAMAP-Rule" id="MF_01684"/>
    </source>
</evidence>